<reference evidence="1" key="1">
    <citation type="submission" date="2022-04" db="EMBL/GenBank/DDBJ databases">
        <title>Jade perch genome.</title>
        <authorList>
            <person name="Chao B."/>
        </authorList>
    </citation>
    <scope>NUCLEOTIDE SEQUENCE</scope>
    <source>
        <strain evidence="1">CB-2022</strain>
    </source>
</reference>
<proteinExistence type="predicted"/>
<organism evidence="1 2">
    <name type="scientific">Scortum barcoo</name>
    <name type="common">barcoo grunter</name>
    <dbReference type="NCBI Taxonomy" id="214431"/>
    <lineage>
        <taxon>Eukaryota</taxon>
        <taxon>Metazoa</taxon>
        <taxon>Chordata</taxon>
        <taxon>Craniata</taxon>
        <taxon>Vertebrata</taxon>
        <taxon>Euteleostomi</taxon>
        <taxon>Actinopterygii</taxon>
        <taxon>Neopterygii</taxon>
        <taxon>Teleostei</taxon>
        <taxon>Neoteleostei</taxon>
        <taxon>Acanthomorphata</taxon>
        <taxon>Eupercaria</taxon>
        <taxon>Centrarchiformes</taxon>
        <taxon>Terapontoidei</taxon>
        <taxon>Terapontidae</taxon>
        <taxon>Scortum</taxon>
    </lineage>
</organism>
<evidence type="ECO:0000313" key="2">
    <source>
        <dbReference type="Proteomes" id="UP000831701"/>
    </source>
</evidence>
<name>A0ACB8WD40_9TELE</name>
<accession>A0ACB8WD40</accession>
<protein>
    <submittedName>
        <fullName evidence="1">Uncharacterized protein</fullName>
    </submittedName>
</protein>
<sequence>MTWFGSGSVMVWGGISLGGRTALHVLARGSLTAIRYRDEILRPLVRPYAGAVGPGFLLMQDNARPHVAGVCQQFLQDEGIDAMDWPARSPDLNPIEHIWDIMSRSIHHQRHVAPQTVQELADALVQVWEEIPQETIRHLIRSMPRLMAYDCESPIKMRKWSAGGFVGYLLPGSATWPVENSGAALHAVASQREQTGGGRATSSPPQPLRSLAAKPMVVDQKLKTAKLHQGVFHLVVAQISNQGQMADSVYGVVWVSGLLIKRCESSGPWWQWGYGMGRPETSRQQGKGERAMSRYLFKFSKKKTFPLLLSNSVVCKHFPWCFKKKKLQQSLIFPTEMDQSKATQDASAKRQMGESECILLSPAVRSRLRVTGIPHYTAECDKSQRRAPPPTQPLQFSLQASNTGPQYPDQQTYTVGECLQVSPGVIPFLPLQEKCFNPRCPKGPYALYGWFVEPSIFSHSPTGELQLTL</sequence>
<comment type="caution">
    <text evidence="1">The sequence shown here is derived from an EMBL/GenBank/DDBJ whole genome shotgun (WGS) entry which is preliminary data.</text>
</comment>
<gene>
    <name evidence="1" type="ORF">L3Q82_000757</name>
</gene>
<dbReference type="Proteomes" id="UP000831701">
    <property type="component" value="Chromosome 11"/>
</dbReference>
<dbReference type="EMBL" id="CM041541">
    <property type="protein sequence ID" value="KAI3365747.1"/>
    <property type="molecule type" value="Genomic_DNA"/>
</dbReference>
<keyword evidence="2" id="KW-1185">Reference proteome</keyword>
<evidence type="ECO:0000313" key="1">
    <source>
        <dbReference type="EMBL" id="KAI3365747.1"/>
    </source>
</evidence>